<dbReference type="VEuPathDB" id="FungiDB:CIMG_13085"/>
<dbReference type="GeneID" id="24164712"/>
<dbReference type="RefSeq" id="XP_004445413.1">
    <property type="nucleotide sequence ID" value="XM_004445356.1"/>
</dbReference>
<keyword evidence="3" id="KW-1185">Reference proteome</keyword>
<dbReference type="Proteomes" id="UP000001261">
    <property type="component" value="Unassembled WGS sequence"/>
</dbReference>
<evidence type="ECO:0000313" key="2">
    <source>
        <dbReference type="EMBL" id="KJF60629.1"/>
    </source>
</evidence>
<feature type="compositionally biased region" description="Basic residues" evidence="1">
    <location>
        <begin position="67"/>
        <end position="86"/>
    </location>
</feature>
<evidence type="ECO:0000313" key="3">
    <source>
        <dbReference type="Proteomes" id="UP000001261"/>
    </source>
</evidence>
<organism evidence="2 3">
    <name type="scientific">Coccidioides immitis (strain RS)</name>
    <name type="common">Valley fever fungus</name>
    <dbReference type="NCBI Taxonomy" id="246410"/>
    <lineage>
        <taxon>Eukaryota</taxon>
        <taxon>Fungi</taxon>
        <taxon>Dikarya</taxon>
        <taxon>Ascomycota</taxon>
        <taxon>Pezizomycotina</taxon>
        <taxon>Eurotiomycetes</taxon>
        <taxon>Eurotiomycetidae</taxon>
        <taxon>Onygenales</taxon>
        <taxon>Onygenaceae</taxon>
        <taxon>Coccidioides</taxon>
    </lineage>
</organism>
<gene>
    <name evidence="2" type="ORF">CIMG_13085</name>
</gene>
<dbReference type="AlphaFoldDB" id="A0A0D8JU42"/>
<reference evidence="3" key="1">
    <citation type="journal article" date="2009" name="Genome Res.">
        <title>Comparative genomic analyses of the human fungal pathogens Coccidioides and their relatives.</title>
        <authorList>
            <person name="Sharpton T.J."/>
            <person name="Stajich J.E."/>
            <person name="Rounsley S.D."/>
            <person name="Gardner M.J."/>
            <person name="Wortman J.R."/>
            <person name="Jordar V.S."/>
            <person name="Maiti R."/>
            <person name="Kodira C.D."/>
            <person name="Neafsey D.E."/>
            <person name="Zeng Q."/>
            <person name="Hung C.-Y."/>
            <person name="McMahan C."/>
            <person name="Muszewska A."/>
            <person name="Grynberg M."/>
            <person name="Mandel M.A."/>
            <person name="Kellner E.M."/>
            <person name="Barker B.M."/>
            <person name="Galgiani J.N."/>
            <person name="Orbach M.J."/>
            <person name="Kirkland T.N."/>
            <person name="Cole G.T."/>
            <person name="Henn M.R."/>
            <person name="Birren B.W."/>
            <person name="Taylor J.W."/>
        </authorList>
    </citation>
    <scope>NUCLEOTIDE SEQUENCE [LARGE SCALE GENOMIC DNA]</scope>
    <source>
        <strain evidence="3">RS</strain>
    </source>
</reference>
<dbReference type="InParanoid" id="A0A0D8JU42"/>
<sequence length="200" mass="23161">MSRSTCTKYPLARCALALQFWEKGRWLLEDGNRRLHPACPRRGGSLEGGLGEVVPWSEERKPERQHVSRLRRADRKKTPRRPIKARTSWHRGKEQRLISHSPTFFESEGPPIGLERVELRCAKHLVLTLYWDRQGGIWNCHQITVVLSRSGTPWSAHRLNPFFSCISFAFISAQNERTMPGLSLWLDWTTFEAQNRATVS</sequence>
<accession>A0A0D8JU42</accession>
<evidence type="ECO:0000256" key="1">
    <source>
        <dbReference type="SAM" id="MobiDB-lite"/>
    </source>
</evidence>
<reference evidence="3" key="2">
    <citation type="journal article" date="2010" name="Genome Res.">
        <title>Population genomic sequencing of Coccidioides fungi reveals recent hybridization and transposon control.</title>
        <authorList>
            <person name="Neafsey D.E."/>
            <person name="Barker B.M."/>
            <person name="Sharpton T.J."/>
            <person name="Stajich J.E."/>
            <person name="Park D.J."/>
            <person name="Whiston E."/>
            <person name="Hung C.-Y."/>
            <person name="McMahan C."/>
            <person name="White J."/>
            <person name="Sykes S."/>
            <person name="Heiman D."/>
            <person name="Young S."/>
            <person name="Zeng Q."/>
            <person name="Abouelleil A."/>
            <person name="Aftuck L."/>
            <person name="Bessette D."/>
            <person name="Brown A."/>
            <person name="FitzGerald M."/>
            <person name="Lui A."/>
            <person name="Macdonald J.P."/>
            <person name="Priest M."/>
            <person name="Orbach M.J."/>
            <person name="Galgiani J.N."/>
            <person name="Kirkland T.N."/>
            <person name="Cole G.T."/>
            <person name="Birren B.W."/>
            <person name="Henn M.R."/>
            <person name="Taylor J.W."/>
            <person name="Rounsley S.D."/>
        </authorList>
    </citation>
    <scope>GENOME REANNOTATION</scope>
    <source>
        <strain evidence="3">RS</strain>
    </source>
</reference>
<dbReference type="EMBL" id="GG704912">
    <property type="protein sequence ID" value="KJF60629.1"/>
    <property type="molecule type" value="Genomic_DNA"/>
</dbReference>
<feature type="region of interest" description="Disordered" evidence="1">
    <location>
        <begin position="58"/>
        <end position="86"/>
    </location>
</feature>
<dbReference type="KEGG" id="cim:CIMG_13085"/>
<proteinExistence type="predicted"/>
<protein>
    <submittedName>
        <fullName evidence="2">Uncharacterized protein</fullName>
    </submittedName>
</protein>
<name>A0A0D8JU42_COCIM</name>